<reference evidence="4 6" key="2">
    <citation type="journal article" date="2014" name="BMC Genomics">
        <title>An improved genome release (version Mt4.0) for the model legume Medicago truncatula.</title>
        <authorList>
            <person name="Tang H."/>
            <person name="Krishnakumar V."/>
            <person name="Bidwell S."/>
            <person name="Rosen B."/>
            <person name="Chan A."/>
            <person name="Zhou S."/>
            <person name="Gentzbittel L."/>
            <person name="Childs K.L."/>
            <person name="Yandell M."/>
            <person name="Gundlach H."/>
            <person name="Mayer K.F."/>
            <person name="Schwartz D.C."/>
            <person name="Town C.D."/>
        </authorList>
    </citation>
    <scope>GENOME REANNOTATION</scope>
    <source>
        <strain evidence="5 6">cv. Jemalong A17</strain>
    </source>
</reference>
<dbReference type="AlphaFoldDB" id="G7KTC3"/>
<evidence type="ECO:0000313" key="5">
    <source>
        <dbReference type="EnsemblPlants" id="AES80491"/>
    </source>
</evidence>
<name>G7KTC3_MEDTR</name>
<sequence>MSSSNFSWVIESPKLIFGIDFSQSNQLTGKYSLIRQSLHDIRNVPNSCEKAISIIGKKFSPFLDDNLIPCFGFGDASTSDHDVFSFYRDERFCNGHEEILSRYREIRPNIQPAGTTSFAPIIEMATKIVDQSGGKHHVLVIISDGQVIRRNDAQHGSLSSQKLHTVDAIVEARKFPLSIILVGVGDGPWDMVKEFQDNIKMQTRTFHNFKFVNFTEIMSKSNNISPSLKEAEILLAIREILFQYKAAKELGLLGVALPTPSASRGTSKPYYRSASFPSASSRPYQSASFEGRAPFYPNDNNLASPSSTYYNKAKRESGLPLSLKKLGNTREKKSLTWKAFISHACDSVLDIPPKYHWALLLICVSFLSYQAKNTTAPFEYFQLEKTIKAPPQTLVLAFGEAFEVFFPEITHITKFMLCYFLTLMLVCSLQLGLQIFCILLIISAPLFYFPELVRRASKVGVDCGLFELPLIWFATLGAVGLSLICGILTLLLAYLSWRFLSKGKQNVEDVDVSLEELSEILQV</sequence>
<organism evidence="4 6">
    <name type="scientific">Medicago truncatula</name>
    <name type="common">Barrel medic</name>
    <name type="synonym">Medicago tribuloides</name>
    <dbReference type="NCBI Taxonomy" id="3880"/>
    <lineage>
        <taxon>Eukaryota</taxon>
        <taxon>Viridiplantae</taxon>
        <taxon>Streptophyta</taxon>
        <taxon>Embryophyta</taxon>
        <taxon>Tracheophyta</taxon>
        <taxon>Spermatophyta</taxon>
        <taxon>Magnoliopsida</taxon>
        <taxon>eudicotyledons</taxon>
        <taxon>Gunneridae</taxon>
        <taxon>Pentapetalae</taxon>
        <taxon>rosids</taxon>
        <taxon>fabids</taxon>
        <taxon>Fabales</taxon>
        <taxon>Fabaceae</taxon>
        <taxon>Papilionoideae</taxon>
        <taxon>50 kb inversion clade</taxon>
        <taxon>NPAAA clade</taxon>
        <taxon>Hologalegina</taxon>
        <taxon>IRL clade</taxon>
        <taxon>Trifolieae</taxon>
        <taxon>Medicago</taxon>
    </lineage>
</organism>
<dbReference type="InterPro" id="IPR052079">
    <property type="entry name" value="E3_ligase/Copine_domain"/>
</dbReference>
<evidence type="ECO:0000256" key="1">
    <source>
        <dbReference type="SAM" id="MobiDB-lite"/>
    </source>
</evidence>
<dbReference type="eggNOG" id="KOG1327">
    <property type="taxonomic scope" value="Eukaryota"/>
</dbReference>
<feature type="transmembrane region" description="Helical" evidence="2">
    <location>
        <begin position="417"/>
        <end position="450"/>
    </location>
</feature>
<dbReference type="InterPro" id="IPR036465">
    <property type="entry name" value="vWFA_dom_sf"/>
</dbReference>
<feature type="transmembrane region" description="Helical" evidence="2">
    <location>
        <begin position="470"/>
        <end position="495"/>
    </location>
</feature>
<proteinExistence type="predicted"/>
<feature type="region of interest" description="Disordered" evidence="1">
    <location>
        <begin position="260"/>
        <end position="282"/>
    </location>
</feature>
<dbReference type="Gene3D" id="3.40.50.410">
    <property type="entry name" value="von Willebrand factor, type A domain"/>
    <property type="match status" value="1"/>
</dbReference>
<dbReference type="InterPro" id="IPR010734">
    <property type="entry name" value="Copine_C"/>
</dbReference>
<dbReference type="EMBL" id="CM001223">
    <property type="protein sequence ID" value="AES80491.2"/>
    <property type="molecule type" value="Genomic_DNA"/>
</dbReference>
<dbReference type="GO" id="GO:0005634">
    <property type="term" value="C:nucleus"/>
    <property type="evidence" value="ECO:0000318"/>
    <property type="project" value="GO_Central"/>
</dbReference>
<dbReference type="Proteomes" id="UP000002051">
    <property type="component" value="Unassembled WGS sequence"/>
</dbReference>
<dbReference type="PANTHER" id="PTHR45751:SF29">
    <property type="entry name" value="E3 UBIQUITIN-PROTEIN LIGASE RGLG2"/>
    <property type="match status" value="1"/>
</dbReference>
<accession>G7KTC3</accession>
<evidence type="ECO:0000256" key="2">
    <source>
        <dbReference type="SAM" id="Phobius"/>
    </source>
</evidence>
<evidence type="ECO:0000313" key="4">
    <source>
        <dbReference type="EMBL" id="AES80491.2"/>
    </source>
</evidence>
<dbReference type="Pfam" id="PF07002">
    <property type="entry name" value="Copine"/>
    <property type="match status" value="1"/>
</dbReference>
<dbReference type="EnsemblPlants" id="AES80491">
    <property type="protein sequence ID" value="AES80491"/>
    <property type="gene ID" value="MTR_7g081160"/>
</dbReference>
<dbReference type="PANTHER" id="PTHR45751">
    <property type="entry name" value="COPINE FAMILY PROTEIN 1"/>
    <property type="match status" value="1"/>
</dbReference>
<dbReference type="SUPFAM" id="SSF53300">
    <property type="entry name" value="vWA-like"/>
    <property type="match status" value="1"/>
</dbReference>
<reference evidence="4 6" key="1">
    <citation type="journal article" date="2011" name="Nature">
        <title>The Medicago genome provides insight into the evolution of rhizobial symbioses.</title>
        <authorList>
            <person name="Young N.D."/>
            <person name="Debelle F."/>
            <person name="Oldroyd G.E."/>
            <person name="Geurts R."/>
            <person name="Cannon S.B."/>
            <person name="Udvardi M.K."/>
            <person name="Benedito V.A."/>
            <person name="Mayer K.F."/>
            <person name="Gouzy J."/>
            <person name="Schoof H."/>
            <person name="Van de Peer Y."/>
            <person name="Proost S."/>
            <person name="Cook D.R."/>
            <person name="Meyers B.C."/>
            <person name="Spannagl M."/>
            <person name="Cheung F."/>
            <person name="De Mita S."/>
            <person name="Krishnakumar V."/>
            <person name="Gundlach H."/>
            <person name="Zhou S."/>
            <person name="Mudge J."/>
            <person name="Bharti A.K."/>
            <person name="Murray J.D."/>
            <person name="Naoumkina M.A."/>
            <person name="Rosen B."/>
            <person name="Silverstein K.A."/>
            <person name="Tang H."/>
            <person name="Rombauts S."/>
            <person name="Zhao P.X."/>
            <person name="Zhou P."/>
            <person name="Barbe V."/>
            <person name="Bardou P."/>
            <person name="Bechner M."/>
            <person name="Bellec A."/>
            <person name="Berger A."/>
            <person name="Berges H."/>
            <person name="Bidwell S."/>
            <person name="Bisseling T."/>
            <person name="Choisne N."/>
            <person name="Couloux A."/>
            <person name="Denny R."/>
            <person name="Deshpande S."/>
            <person name="Dai X."/>
            <person name="Doyle J.J."/>
            <person name="Dudez A.M."/>
            <person name="Farmer A.D."/>
            <person name="Fouteau S."/>
            <person name="Franken C."/>
            <person name="Gibelin C."/>
            <person name="Gish J."/>
            <person name="Goldstein S."/>
            <person name="Gonzalez A.J."/>
            <person name="Green P.J."/>
            <person name="Hallab A."/>
            <person name="Hartog M."/>
            <person name="Hua A."/>
            <person name="Humphray S.J."/>
            <person name="Jeong D.H."/>
            <person name="Jing Y."/>
            <person name="Jocker A."/>
            <person name="Kenton S.M."/>
            <person name="Kim D.J."/>
            <person name="Klee K."/>
            <person name="Lai H."/>
            <person name="Lang C."/>
            <person name="Lin S."/>
            <person name="Macmil S.L."/>
            <person name="Magdelenat G."/>
            <person name="Matthews L."/>
            <person name="McCorrison J."/>
            <person name="Monaghan E.L."/>
            <person name="Mun J.H."/>
            <person name="Najar F.Z."/>
            <person name="Nicholson C."/>
            <person name="Noirot C."/>
            <person name="O'Bleness M."/>
            <person name="Paule C.R."/>
            <person name="Poulain J."/>
            <person name="Prion F."/>
            <person name="Qin B."/>
            <person name="Qu C."/>
            <person name="Retzel E.F."/>
            <person name="Riddle C."/>
            <person name="Sallet E."/>
            <person name="Samain S."/>
            <person name="Samson N."/>
            <person name="Sanders I."/>
            <person name="Saurat O."/>
            <person name="Scarpelli C."/>
            <person name="Schiex T."/>
            <person name="Segurens B."/>
            <person name="Severin A.J."/>
            <person name="Sherrier D.J."/>
            <person name="Shi R."/>
            <person name="Sims S."/>
            <person name="Singer S.R."/>
            <person name="Sinharoy S."/>
            <person name="Sterck L."/>
            <person name="Viollet A."/>
            <person name="Wang B.B."/>
            <person name="Wang K."/>
            <person name="Wang M."/>
            <person name="Wang X."/>
            <person name="Warfsmann J."/>
            <person name="Weissenbach J."/>
            <person name="White D.D."/>
            <person name="White J.D."/>
            <person name="Wiley G.B."/>
            <person name="Wincker P."/>
            <person name="Xing Y."/>
            <person name="Yang L."/>
            <person name="Yao Z."/>
            <person name="Ying F."/>
            <person name="Zhai J."/>
            <person name="Zhou L."/>
            <person name="Zuber A."/>
            <person name="Denarie J."/>
            <person name="Dixon R.A."/>
            <person name="May G.D."/>
            <person name="Schwartz D.C."/>
            <person name="Rogers J."/>
            <person name="Quetier F."/>
            <person name="Town C.D."/>
            <person name="Roe B.A."/>
        </authorList>
    </citation>
    <scope>NUCLEOTIDE SEQUENCE [LARGE SCALE GENOMIC DNA]</scope>
    <source>
        <strain evidence="4">A17</strain>
        <strain evidence="5 6">cv. Jemalong A17</strain>
    </source>
</reference>
<keyword evidence="2" id="KW-0812">Transmembrane</keyword>
<accession>A0A0C3WA41</accession>
<dbReference type="PaxDb" id="3880-AES80491"/>
<feature type="compositionally biased region" description="Low complexity" evidence="1">
    <location>
        <begin position="269"/>
        <end position="282"/>
    </location>
</feature>
<evidence type="ECO:0000259" key="3">
    <source>
        <dbReference type="PROSITE" id="PS50234"/>
    </source>
</evidence>
<dbReference type="PROSITE" id="PS50234">
    <property type="entry name" value="VWFA"/>
    <property type="match status" value="1"/>
</dbReference>
<feature type="domain" description="VWFA" evidence="3">
    <location>
        <begin position="14"/>
        <end position="228"/>
    </location>
</feature>
<keyword evidence="2" id="KW-0472">Membrane</keyword>
<keyword evidence="2" id="KW-1133">Transmembrane helix</keyword>
<gene>
    <name evidence="4" type="ordered locus">MTR_7g081160</name>
</gene>
<dbReference type="HOGENOM" id="CLU_521143_0_0_1"/>
<keyword evidence="6" id="KW-1185">Reference proteome</keyword>
<dbReference type="GO" id="GO:0016567">
    <property type="term" value="P:protein ubiquitination"/>
    <property type="evidence" value="ECO:0000318"/>
    <property type="project" value="GO_Central"/>
</dbReference>
<evidence type="ECO:0000313" key="6">
    <source>
        <dbReference type="Proteomes" id="UP000002051"/>
    </source>
</evidence>
<protein>
    <submittedName>
        <fullName evidence="4">Copine protein, putative</fullName>
    </submittedName>
</protein>
<reference evidence="5" key="3">
    <citation type="submission" date="2015-04" db="UniProtKB">
        <authorList>
            <consortium name="EnsemblPlants"/>
        </authorList>
    </citation>
    <scope>IDENTIFICATION</scope>
    <source>
        <strain evidence="5">cv. Jemalong A17</strain>
    </source>
</reference>
<dbReference type="GO" id="GO:0004842">
    <property type="term" value="F:ubiquitin-protein transferase activity"/>
    <property type="evidence" value="ECO:0000318"/>
    <property type="project" value="GO_Central"/>
</dbReference>
<dbReference type="InterPro" id="IPR002035">
    <property type="entry name" value="VWF_A"/>
</dbReference>